<evidence type="ECO:0008006" key="4">
    <source>
        <dbReference type="Google" id="ProtNLM"/>
    </source>
</evidence>
<name>A0ABR9GCT3_9GAMM</name>
<sequence>MRSTCSYPEVRKQRGDVLLEALISVLIMSIIGAGTAYITSRMAISAKNVRTNGAAVTQMRVLLQQYGPGLCSGAGNNGMATVVMPVNFSAHQLDVQCSTPGNVTVGGLAVAQPASVVLCVPGSNGGSFEGAIKVGSDATVTC</sequence>
<protein>
    <recommendedName>
        <fullName evidence="4">Prepilin-type N-terminal cleavage/methylation domain-containing protein</fullName>
    </recommendedName>
</protein>
<keyword evidence="1" id="KW-0812">Transmembrane</keyword>
<dbReference type="RefSeq" id="WP_192556785.1">
    <property type="nucleotide sequence ID" value="NZ_JACZZA010000010.1"/>
</dbReference>
<gene>
    <name evidence="2" type="ORF">IGX34_15880</name>
</gene>
<proteinExistence type="predicted"/>
<keyword evidence="3" id="KW-1185">Reference proteome</keyword>
<feature type="transmembrane region" description="Helical" evidence="1">
    <location>
        <begin position="17"/>
        <end position="38"/>
    </location>
</feature>
<organism evidence="2 3">
    <name type="scientific">Dyella acidiphila</name>
    <dbReference type="NCBI Taxonomy" id="2775866"/>
    <lineage>
        <taxon>Bacteria</taxon>
        <taxon>Pseudomonadati</taxon>
        <taxon>Pseudomonadota</taxon>
        <taxon>Gammaproteobacteria</taxon>
        <taxon>Lysobacterales</taxon>
        <taxon>Rhodanobacteraceae</taxon>
        <taxon>Dyella</taxon>
    </lineage>
</organism>
<keyword evidence="1" id="KW-0472">Membrane</keyword>
<accession>A0ABR9GCT3</accession>
<comment type="caution">
    <text evidence="2">The sequence shown here is derived from an EMBL/GenBank/DDBJ whole genome shotgun (WGS) entry which is preliminary data.</text>
</comment>
<evidence type="ECO:0000313" key="2">
    <source>
        <dbReference type="EMBL" id="MBE1161862.1"/>
    </source>
</evidence>
<evidence type="ECO:0000256" key="1">
    <source>
        <dbReference type="SAM" id="Phobius"/>
    </source>
</evidence>
<keyword evidence="1" id="KW-1133">Transmembrane helix</keyword>
<dbReference type="EMBL" id="JACZZA010000010">
    <property type="protein sequence ID" value="MBE1161862.1"/>
    <property type="molecule type" value="Genomic_DNA"/>
</dbReference>
<reference evidence="2 3" key="1">
    <citation type="submission" date="2020-09" db="EMBL/GenBank/DDBJ databases">
        <title>Dyella sp. 7MK23 isolated from forest soil.</title>
        <authorList>
            <person name="Fu J."/>
        </authorList>
    </citation>
    <scope>NUCLEOTIDE SEQUENCE [LARGE SCALE GENOMIC DNA]</scope>
    <source>
        <strain evidence="2 3">7MK23</strain>
    </source>
</reference>
<evidence type="ECO:0000313" key="3">
    <source>
        <dbReference type="Proteomes" id="UP000651010"/>
    </source>
</evidence>
<dbReference type="Proteomes" id="UP000651010">
    <property type="component" value="Unassembled WGS sequence"/>
</dbReference>